<dbReference type="GO" id="GO:0000723">
    <property type="term" value="P:telomere maintenance"/>
    <property type="evidence" value="ECO:0007669"/>
    <property type="project" value="TreeGrafter"/>
</dbReference>
<feature type="compositionally biased region" description="Basic and acidic residues" evidence="5">
    <location>
        <begin position="108"/>
        <end position="146"/>
    </location>
</feature>
<feature type="compositionally biased region" description="Low complexity" evidence="5">
    <location>
        <begin position="4334"/>
        <end position="4350"/>
    </location>
</feature>
<feature type="compositionally biased region" description="Low complexity" evidence="5">
    <location>
        <begin position="3687"/>
        <end position="3701"/>
    </location>
</feature>
<feature type="region of interest" description="Disordered" evidence="5">
    <location>
        <begin position="3681"/>
        <end position="3721"/>
    </location>
</feature>
<dbReference type="CDD" id="cd00892">
    <property type="entry name" value="PIKKc_ATR"/>
    <property type="match status" value="1"/>
</dbReference>
<feature type="region of interest" description="Disordered" evidence="5">
    <location>
        <begin position="1178"/>
        <end position="1199"/>
    </location>
</feature>
<feature type="compositionally biased region" description="Polar residues" evidence="5">
    <location>
        <begin position="6019"/>
        <end position="6031"/>
    </location>
</feature>
<dbReference type="Pfam" id="PF02260">
    <property type="entry name" value="FATC"/>
    <property type="match status" value="1"/>
</dbReference>
<dbReference type="Gene3D" id="1.10.1070.11">
    <property type="entry name" value="Phosphatidylinositol 3-/4-kinase, catalytic domain"/>
    <property type="match status" value="1"/>
</dbReference>
<feature type="region of interest" description="Disordered" evidence="5">
    <location>
        <begin position="2775"/>
        <end position="2800"/>
    </location>
</feature>
<feature type="compositionally biased region" description="Polar residues" evidence="5">
    <location>
        <begin position="2402"/>
        <end position="2413"/>
    </location>
</feature>
<feature type="compositionally biased region" description="Basic and acidic residues" evidence="5">
    <location>
        <begin position="241"/>
        <end position="261"/>
    </location>
</feature>
<feature type="compositionally biased region" description="Acidic residues" evidence="5">
    <location>
        <begin position="866"/>
        <end position="878"/>
    </location>
</feature>
<feature type="domain" description="PI3K/PI4K catalytic" evidence="6">
    <location>
        <begin position="5676"/>
        <end position="5995"/>
    </location>
</feature>
<name>A0A2C6KZ40_9APIC</name>
<comment type="caution">
    <text evidence="8">The sequence shown here is derived from an EMBL/GenBank/DDBJ whole genome shotgun (WGS) entry which is preliminary data.</text>
</comment>
<reference evidence="8 9" key="1">
    <citation type="journal article" date="2017" name="Int. J. Parasitol.">
        <title>The genome of the protozoan parasite Cystoisospora suis and a reverse vaccinology approach to identify vaccine candidates.</title>
        <authorList>
            <person name="Palmieri N."/>
            <person name="Shrestha A."/>
            <person name="Ruttkowski B."/>
            <person name="Beck T."/>
            <person name="Vogl C."/>
            <person name="Tomley F."/>
            <person name="Blake D.P."/>
            <person name="Joachim A."/>
        </authorList>
    </citation>
    <scope>NUCLEOTIDE SEQUENCE [LARGE SCALE GENOMIC DNA]</scope>
    <source>
        <strain evidence="8 9">Wien I</strain>
    </source>
</reference>
<feature type="region of interest" description="Disordered" evidence="5">
    <location>
        <begin position="4214"/>
        <end position="4260"/>
    </location>
</feature>
<feature type="domain" description="FATC" evidence="7">
    <location>
        <begin position="6070"/>
        <end position="6102"/>
    </location>
</feature>
<feature type="region of interest" description="Disordered" evidence="5">
    <location>
        <begin position="4858"/>
        <end position="4896"/>
    </location>
</feature>
<feature type="region of interest" description="Disordered" evidence="5">
    <location>
        <begin position="3177"/>
        <end position="3198"/>
    </location>
</feature>
<feature type="region of interest" description="Disordered" evidence="5">
    <location>
        <begin position="4450"/>
        <end position="4469"/>
    </location>
</feature>
<dbReference type="InterPro" id="IPR003152">
    <property type="entry name" value="FATC_dom"/>
</dbReference>
<dbReference type="Proteomes" id="UP000221165">
    <property type="component" value="Unassembled WGS sequence"/>
</dbReference>
<feature type="region of interest" description="Disordered" evidence="5">
    <location>
        <begin position="5393"/>
        <end position="5454"/>
    </location>
</feature>
<dbReference type="GO" id="GO:0000077">
    <property type="term" value="P:DNA damage checkpoint signaling"/>
    <property type="evidence" value="ECO:0007669"/>
    <property type="project" value="TreeGrafter"/>
</dbReference>
<feature type="compositionally biased region" description="Polar residues" evidence="5">
    <location>
        <begin position="4294"/>
        <end position="4307"/>
    </location>
</feature>
<dbReference type="GO" id="GO:0006281">
    <property type="term" value="P:DNA repair"/>
    <property type="evidence" value="ECO:0007669"/>
    <property type="project" value="TreeGrafter"/>
</dbReference>
<feature type="region of interest" description="Disordered" evidence="5">
    <location>
        <begin position="6017"/>
        <end position="6046"/>
    </location>
</feature>
<feature type="compositionally biased region" description="Polar residues" evidence="5">
    <location>
        <begin position="4233"/>
        <end position="4249"/>
    </location>
</feature>
<feature type="compositionally biased region" description="Pro residues" evidence="5">
    <location>
        <begin position="2376"/>
        <end position="2388"/>
    </location>
</feature>
<dbReference type="RefSeq" id="XP_067922721.1">
    <property type="nucleotide sequence ID" value="XM_068065309.1"/>
</dbReference>
<dbReference type="Pfam" id="PF00454">
    <property type="entry name" value="PI3_PI4_kinase"/>
    <property type="match status" value="1"/>
</dbReference>
<feature type="compositionally biased region" description="Low complexity" evidence="5">
    <location>
        <begin position="28"/>
        <end position="47"/>
    </location>
</feature>
<feature type="region of interest" description="Disordered" evidence="5">
    <location>
        <begin position="3992"/>
        <end position="4020"/>
    </location>
</feature>
<dbReference type="PANTHER" id="PTHR11139">
    <property type="entry name" value="ATAXIA TELANGIECTASIA MUTATED ATM -RELATED"/>
    <property type="match status" value="1"/>
</dbReference>
<feature type="region of interest" description="Disordered" evidence="5">
    <location>
        <begin position="1852"/>
        <end position="1900"/>
    </location>
</feature>
<feature type="compositionally biased region" description="Basic and acidic residues" evidence="5">
    <location>
        <begin position="4312"/>
        <end position="4321"/>
    </location>
</feature>
<feature type="compositionally biased region" description="Polar residues" evidence="5">
    <location>
        <begin position="3769"/>
        <end position="3782"/>
    </location>
</feature>
<evidence type="ECO:0000313" key="9">
    <source>
        <dbReference type="Proteomes" id="UP000221165"/>
    </source>
</evidence>
<feature type="region of interest" description="Disordered" evidence="5">
    <location>
        <begin position="1458"/>
        <end position="1479"/>
    </location>
</feature>
<feature type="compositionally biased region" description="Low complexity" evidence="5">
    <location>
        <begin position="1763"/>
        <end position="1773"/>
    </location>
</feature>
<evidence type="ECO:0000256" key="5">
    <source>
        <dbReference type="SAM" id="MobiDB-lite"/>
    </source>
</evidence>
<accession>A0A2C6KZ40</accession>
<feature type="region of interest" description="Disordered" evidence="5">
    <location>
        <begin position="2374"/>
        <end position="2415"/>
    </location>
</feature>
<sequence length="6102" mass="665688">MEIHSSRQSLSYTSHGLPSHSCNDRSRSSLSSGRSSMAAVSSSSSSSHGPPQGGTCCLSPSFYRKKLQLLQTIKGLQSLVGEIFFQKASQSSLRFTCPCKEVRRKKRREEEENKQVDGGRAEVSSETRHKRKEDEGSEERRDKEENDSGSTTSSSCCRYAVFTFPGDWPLEISSREDGEEDTEDKEEKGSEGDQQLHLSTSERSPFKQTPARGKERNGSEEVDRAMQERRSHDATEEEREKDDYDTGRKKREDSAVRDSSIETHCSTSSSNTTRKNTRMAGPLTGDVLISKLLETVILPLLRKMIASLPSTVKSCLLKGSTETKRKGQDEGKTKDREVSVEGEEEAKHQEQRRQRQIFFLLQVAEIRCLLRVLSGLLTGRIDRVAPRGLSVISIRRIAEAACLLLSLPVHLLLVSSSISRHSSGGVHGENNRQEEKKKGKHSSHYSSFEDVWNDRRLSYHLTAASIGCNVSKPSQTPASSSVSFLSSPTSCEQREILASLVLHIREDWSRAIIDCMRVLRNYLQILSEQNNAGSCGDEGGGRRLQERRWRGLVTFEVEAADVLAYLARGEQSLPRCREEIETESCPLFSRTWESLLSLVDRKSSSASSTTQRGSHLLPRRLYMSQAYIHPAIISLHETLLFQIFQDGQLLLPPVKDGELFSQDVESHFVACLLPREVNLDASKHFSQVIQDDGRGLVHTIAHSGVSRSSWWSREGVCESAGTLFPLREPTHVLQDFEDAHISLTRAVSGLLGTVSTKRGSSGFNEARMHLYGLAIEGALRCVGNVRAMEERRRRRRVELPQGVKRKRCVSSSSDAAAERQVSEESTSWSSSMTMNFPSSMRSEEAFNFNVKRPCRGPYHTARQSGEEEADYGSEEEVSSFDRSNGIHRSTESVRIPALDAEKQLREDCNEFATRDWNEDLSEKIEAVELRLLDYWLQEIVRLDAMLKRVAVGEGRARSSTGSFREYRRRLRILVQEMHDLVFLPAAAFPSSACKTSPRTAAGNHVGEATSELLNYDNGGDVVLFDSGQHDIHGSCSRRLNPFYLVPHHRVPFLTRLTELLRVWLLPKVEGREGSLQGCYYGEEENEEEQGLIEWLLERWTSARCSLDRVAGDLSGGMSNTKTRCFSDVSVPRWTVPPETVAALKWLLPVVKDAFLRAEVLLGLPFLLFGIDKSEGPGNYENSPLTESDRETGQDAGCASRQTSREAVVAPACSDSELMSRGGDLSPIVTPFYLLGAIRCEGSFLEDSKELFRMCYDISSESEREGLLYLLLRRLDVVSSWARVEWQSSVCSPGFPAWGALSSFHPALVSFACHFFLSSFSSPRSGFLSGEEVGHGVSGSKERQEDIPLITHTSPRECVAERHVMKGSELRQCEGEEDARALDTPTILKQKIAPILCTLLGKKEKQTDQIDGTDDVGIRRASSLSPSTLATLVDVFYRVAAERCSFTCVGSPPSCGAPVRAPDDGLSAEETGSDGYPRPDNGSEGYASHCLWLSNFFREDLMFYLARLCTSTSPCDETEARDHEEGSPSLFDLGGHGEGLCRALVPQIVCAENQSMGCFLGSGEAGDNVTSSRGKDVLTSIYWNRIRILLRAVALDPTRSAEERLDFILWKVFPATLLRDRNPPKHEDHGDAHQTCVTTFTGATSSRGSCFRCRLSSLLQFCVLSWAAWLVSLVYNRIINVKPERKQSFANALSVFLSFVCTCPDVSRSSLRTAVCQLFPFVFLAISPPSSLPAHFLRQYPGVGPTPREKGSCSQGPRMTAADSLSRVSSSAQESQEESKTQQVDSSSPTQLSRLFRKAFDEILSCFPTAGEGDGEDARPPQEPWPPPFTYGCWLGLLRDCRASPVFSAAGRKSARSGGFRSSTCPRGSRLLARGKPGNAARNEATDGASDSFVEPDTSGGPSFESTSALLLCPFCGDMFDKHHSLGRFMPSSQSRAATFASPSSSSLSDQVEDPPPSSVFLPKSVAAPHIVISPATSSVLETDHSSSLSWNSGIASSVSFQPELASSPYLTRLSAASHIGPRRAREPSIECDSSSGDALSWRHQQQGTEERCCSKCGMSVVLLREHPLASLKHHMSSHLSFVSAPDGRIKGHDFSTLHGNSSVLVRLLRLLRAAVTCILSLSKTNPLYCSMASILSHVEPLGTEPTNDPCGQRETSYELMRRRLSFIPGAPVCFCERTNPETIFNCFLDQAAMLRSLCIIRARARGGGDAGDIGSEKWKAINLANQEAISVAVLTVVVTCLTVADCSVGMVPDDLLGALSAGKGLNSGRSEEYVTGKALHTPAGKERGQTDKVSYIHVQGTAGGETPEMVIEVEKSELSKTRDQWWKHEHTRDRIYTSVLSSCASVLLSLIRSCICKRFFSALPSILPSPDVSTEPLPPRHFLPPDSQPSPNQITERPGQADVSSFSEVSPTEHSTEVKERVKSFKGLTCFQEDLIQCSSWPWLLPAEGTRCAVGGERTGALARKILLTLVISSDSLLQALLISAVLTGLQECQGGSRMKGTDAPSPPEPPRFVVAGEVFLNHLLEPASTMRSLIARARLAVLFGAPLLLLCDSMTVASGFRSTTFSTRQGNDQQGANQKQRGIECPQKTGAVILSGTTNRPAGGATRRERGGRESERVNKARCETGCFLRGDSTALCGGDRIGIACCSGVFARLKQAYEESNDFRRSGLLSVESPIDLPGIMKTLVTMVVAANEDELLLCEVLKSQSACRRVLDPWTGPGNLTPHQIVGNASSHVPLPSAQYLHIRNACCCGKPSPSFQLFGQLLQTGERDISQEHAVHSGSSRDPGDRQSLSPSSVNTCRVSDGPDLAITALRTYRRETLAIYPSSGVFLPSCQGGPFPSPLWYLDSSSLPSGCPSASAALYLKDALAAVYAGATAACTSERVCESFSAVSEANTSAAGGCGPQENTSASTLEAGSRAVSVAMRYFEYVSGSVGSRTAPASLIQACCGDGACCLDAVFSLFFCPAISSSTAKWHADDKRTYSFRDSPSTERMYSSTPSVPMKRLSAPWCRSILMLFVGPSTYTLVLQGRRRRSNLVTGSPVLYCDERGVVALRSGGKTSRLLSSLSAASEHAEQELCAAALLPGLLWHADLDVRRLSESVGLFKLRPQWDGLLARLLLSIPDMCTGGRAGVGVAGLTRFLVLATQQSPTWGRQRPGTDYRGGACGLVEGKRLQTRLLPPSGNGASTAPSEGTALTRAVNDVRKEPKVTGEQSDAGTAALDRLCLLAVVRCLWSAANADTWFRDEGKTSMFARDTSPVVIESGRTDTKDGSTPCTGHPRRDLDADWQAEEARAWLRSRLALLYCARLQAEGRTAVPPEDTQRGTLPSKSAIGQRPSKPHVVSRNLADTPLASDVMDVDEVADGGEAKNEIANTGFSNHSGSREAVELHHHHQASLLNQINSEGLGDKFLEDFLTPHRLEIEELLLHCIFPPSLPVPPATPQYLISYLHLFLSVASVPVLIVSLLIHKESHLSPSGRKTLWETLTSFLDKSRGLRMLFLTISCSHRRLLDTHAARLVDSLNSCFQATQKTLHQRPWLLERLGQPILKSSLCVTTPGPLQVYFAALRLLILSFSAPTLLSYAPSFLNTLGEFQRSSPEVVRGNHFFSFALSETNRDGSVKDSGSCARNADCCGGAAAEAAELIALLIARGFEAIEANEVPPCFFYATLACTPVFPPLPSQQSFSGLPGITDTDSGSGGSEISVDSEKEQWPSSQYLNEDQRSRFDVTSPPSLLPLFSLLLSFIYHPSVSTPGPSSPSPPVTAAGRRTDDMTNMSHRTLPSKSENAAGPQPDLRLHDEQQRQYIWEQREFVSAQMRWPLEVTVIRFAAVAAFLNDVYPYLTRLAAAETLQKLLRVYGTPLVRLLYQARSVEEDGGGTRAASLGEHDTQEALQRADGRRTSLDLMARVTETCQAVVAEFCDDYSRQPKALPVRCASLLGFLIPILSPRSSEVGYNNLQLSSRGGLVRGSQPTGAPTSSAAADALGVNIVSSGERSTRRLSYSSPMAEGAGQQPRKAEQGSKAGVRDGATCKLTDCWWRISDDGKLCCELLERVLICNLHLPVAARSTQEVLKVLGFHIHSPKGRLAQMFPFLAESFFGNRGVSKPSLGSELPSVFESPPSSRSAWNTTSDGSLLSSQAGGVRAAELVSFQIRKGSTSSPFCLAPPGGGASPSLSHLEPSPWHTFVWKKVLPSQVRTALLPYCFTSYERVSALKTANSLSGRPGRALPLSFKRSADSKSPQPKRSDTGGTAPSRTLGLTDELNLPTGGRACKRAVALRALIMWMLRRLHQQQAIMLSQQGQQQTARKCQQSKLRRNIPERVDEKSLQQSRGPSGGGSTSSSKQQEVTVISSSSSSEEEKERPRPQPARLTPTPRGALRLAVFKACDVVLLQLPKVLSFLLPHMTDSILCTAADPEGAARELASRITTLLVASAVGSRKERGCAAEAAELRLVHDSPQAGTDAHADNGLATETSDSHSTCQALFGLLQKLHDWHSWIRGESLPSLSARIKSTNQEVKSLQNETESVPGEQGAKAPNRSGENAGATNTPGQQSRRRARLDIALRRLERYKAQEHRQKALAHALQTLLRGVDPLLLARAAAGCGAYARTSLGIVGLPACVFAFCRSPRGSNTKAVLAPPASSEQPKTGEDLFRSSFRLLVEILRGLDAGDALTGLLEVRRLLSTRGGSIPLPGVTSTSLTGGETALKDSKGLHAPCVPEGRLKDPQAGQDASMDVDMDAGADSGGDETEDDADFAHSFLDEERVLREIDTVDMRAIENEFGRHWTEAAALYLQGAVKESSVAGASRDLLRKSDCDKARANGNILSPAGRWAGWFRCISRAGPSAVSGIWPSAAALCVSLSSPNALARDSDQRDRGGHDQESKTASHDTPGIIDDTESPQLSGTRRAILPGGLVAAATSAYWSLGKWDQLRDLVHTVVDRSVSASPKNTLQYTTSSQYHSTTNHTSAYSQDTVDDGIHAQDTVESWMALQHARLLLAARQKVNELCFLSDGSTATTLCKPGVLPYRSALHVPVLRGMDGAFSEVAFQAYEQTVRGVVRPLGAALRESRDRAMPLLTRLHILSDFSLISLSDGSPLSCLSYTRRTPLPGSLGLPEGLRDCVDPVWQGDYASDSYLDGSNVAGSSRTYSEISSRRHLQCCGSSGTGSCWMLTSDVGRQLALSSLLLQRASLRCAGERNGDTGEGTASDAFQFVLGAAKVALESTNHTIAAAALGVTMRFEQRRHEQLLNVPGAVQFGDYTEVISQAKESWRRIRNETMRRGADTGIVLVQTREEKKAVARLVHCMRIENALQLLDQGQVSEGLQALSLLASFSTPFSLSATVPSAMVLYIQQATKRLLLPAEGAIACFEQAVRQQQESSGVYYQYALFIDSLISTRLEEEKSRPPSLFSHIGQQGYATSTSSSGGGNRQPQSAGAASPSRLAVVPGRTDRAEAEREEAARQQHHSTHRVSALLFTFCTPNTFITPHTRLDLRTCEMYAERLTRVVMREEGARVPPQYWFEVVEQIACRCQHPLLGREVCGALLARLMSRYPWRTLWHVVSLGNTVVRDRSRREALTRTLETIVAQAADMQKRASPSTPPCQRVIDIYRVAARFAKEMHKVAMDEEIRREDALNASNRYPELYAMFSPELSPGSQVASVAVPTQANLQVGPADASGDTSSLVTIVSVSTQVQVFPSKQRPKKMTVLGSDGRTYSFLVKNERHGDLRKDSRTMGLAENVNKLLAHDPVCRAKNLRLKTFSVTVLSEVTGMIEWVEGNTTLRKCVWALYHELIPDFPSITAEVVKAFQRAQSKRDHAEAYRVFTQVALNKIPPVMQRLFFKWFSDNPSKWYRSRRNYARTLALWSFFGFIIGLGDRHGENILLDSSDGTVMHVDFDCLLEKGRTLPVPEVVPFRLTQNLVSCLGMTGVEGVFKVAAVSTMSVMRQNRDSLISILMNFVHDPLIEWRQATARHAQVQQQQQRKQGQSLLGPEASDGWEKLAYECLVEIDYKLSGGVGVTARSLPPHIPLAILGSNTQPGTDSGGSHASGKTKGGSFDGRLTGAALGEEGNVVRGGEGQLSSPSNSLPVQDQVHAVVQSAMCLHNLSRMYIGWVPWL</sequence>
<dbReference type="GO" id="GO:0005634">
    <property type="term" value="C:nucleus"/>
    <property type="evidence" value="ECO:0007669"/>
    <property type="project" value="UniProtKB-SubCell"/>
</dbReference>
<feature type="region of interest" description="Disordered" evidence="5">
    <location>
        <begin position="4686"/>
        <end position="4743"/>
    </location>
</feature>
<feature type="compositionally biased region" description="Acidic residues" evidence="5">
    <location>
        <begin position="4726"/>
        <end position="4743"/>
    </location>
</feature>
<feature type="compositionally biased region" description="Low complexity" evidence="5">
    <location>
        <begin position="262"/>
        <end position="274"/>
    </location>
</feature>
<feature type="compositionally biased region" description="Basic and acidic residues" evidence="5">
    <location>
        <begin position="212"/>
        <end position="234"/>
    </location>
</feature>
<dbReference type="PROSITE" id="PS51190">
    <property type="entry name" value="FATC"/>
    <property type="match status" value="1"/>
</dbReference>
<feature type="compositionally biased region" description="Polar residues" evidence="5">
    <location>
        <begin position="4508"/>
        <end position="4519"/>
    </location>
</feature>
<dbReference type="SMART" id="SM01343">
    <property type="entry name" value="FATC"/>
    <property type="match status" value="1"/>
</dbReference>
<feature type="compositionally biased region" description="Low complexity" evidence="5">
    <location>
        <begin position="823"/>
        <end position="834"/>
    </location>
</feature>
<gene>
    <name evidence="8" type="ORF">CSUI_005130</name>
</gene>
<feature type="region of interest" description="Disordered" evidence="5">
    <location>
        <begin position="802"/>
        <end position="834"/>
    </location>
</feature>
<feature type="compositionally biased region" description="Basic and acidic residues" evidence="5">
    <location>
        <begin position="4860"/>
        <end position="4878"/>
    </location>
</feature>
<evidence type="ECO:0000256" key="1">
    <source>
        <dbReference type="ARBA" id="ARBA00004123"/>
    </source>
</evidence>
<dbReference type="SMART" id="SM00146">
    <property type="entry name" value="PI3Kc"/>
    <property type="match status" value="1"/>
</dbReference>
<feature type="region of interest" description="Disordered" evidence="5">
    <location>
        <begin position="4294"/>
        <end position="4368"/>
    </location>
</feature>
<dbReference type="PROSITE" id="PS50290">
    <property type="entry name" value="PI3_4_KINASE_3"/>
    <property type="match status" value="1"/>
</dbReference>
<dbReference type="VEuPathDB" id="ToxoDB:CSUI_005130"/>
<dbReference type="GeneID" id="94428520"/>
<feature type="region of interest" description="Disordered" evidence="5">
    <location>
        <begin position="321"/>
        <end position="347"/>
    </location>
</feature>
<feature type="compositionally biased region" description="Polar residues" evidence="5">
    <location>
        <begin position="2791"/>
        <end position="2800"/>
    </location>
</feature>
<dbReference type="OrthoDB" id="339600at2759"/>
<keyword evidence="2" id="KW-0723">Serine/threonine-protein kinase</keyword>
<dbReference type="InterPro" id="IPR036940">
    <property type="entry name" value="PI3/4_kinase_cat_sf"/>
</dbReference>
<feature type="compositionally biased region" description="Basic and acidic residues" evidence="5">
    <location>
        <begin position="5437"/>
        <end position="5450"/>
    </location>
</feature>
<organism evidence="8 9">
    <name type="scientific">Cystoisospora suis</name>
    <dbReference type="NCBI Taxonomy" id="483139"/>
    <lineage>
        <taxon>Eukaryota</taxon>
        <taxon>Sar</taxon>
        <taxon>Alveolata</taxon>
        <taxon>Apicomplexa</taxon>
        <taxon>Conoidasida</taxon>
        <taxon>Coccidia</taxon>
        <taxon>Eucoccidiorida</taxon>
        <taxon>Eimeriorina</taxon>
        <taxon>Sarcocystidae</taxon>
        <taxon>Cystoisospora</taxon>
    </lineage>
</organism>
<dbReference type="InterPro" id="IPR011009">
    <property type="entry name" value="Kinase-like_dom_sf"/>
</dbReference>
<dbReference type="InterPro" id="IPR050517">
    <property type="entry name" value="DDR_Repair_Kinase"/>
</dbReference>
<keyword evidence="2" id="KW-0418">Kinase</keyword>
<proteinExistence type="predicted"/>
<feature type="compositionally biased region" description="Low complexity" evidence="5">
    <location>
        <begin position="1936"/>
        <end position="1948"/>
    </location>
</feature>
<dbReference type="GO" id="GO:0004674">
    <property type="term" value="F:protein serine/threonine kinase activity"/>
    <property type="evidence" value="ECO:0007669"/>
    <property type="project" value="UniProtKB-KW"/>
</dbReference>
<dbReference type="PANTHER" id="PTHR11139:SF69">
    <property type="entry name" value="SERINE_THREONINE-PROTEIN KINASE ATR"/>
    <property type="match status" value="1"/>
</dbReference>
<keyword evidence="3" id="KW-0227">DNA damage</keyword>
<evidence type="ECO:0000256" key="3">
    <source>
        <dbReference type="ARBA" id="ARBA00022763"/>
    </source>
</evidence>
<dbReference type="SUPFAM" id="SSF56112">
    <property type="entry name" value="Protein kinase-like (PK-like)"/>
    <property type="match status" value="1"/>
</dbReference>
<dbReference type="GO" id="GO:0005694">
    <property type="term" value="C:chromosome"/>
    <property type="evidence" value="ECO:0007669"/>
    <property type="project" value="TreeGrafter"/>
</dbReference>
<protein>
    <submittedName>
        <fullName evidence="8">Fatc domain-containing protein</fullName>
    </submittedName>
</protein>
<feature type="region of interest" description="Disordered" evidence="5">
    <location>
        <begin position="104"/>
        <end position="155"/>
    </location>
</feature>
<keyword evidence="9" id="KW-1185">Reference proteome</keyword>
<feature type="compositionally biased region" description="Polar residues" evidence="5">
    <location>
        <begin position="196"/>
        <end position="207"/>
    </location>
</feature>
<comment type="subcellular location">
    <subcellularLocation>
        <location evidence="1">Nucleus</location>
    </subcellularLocation>
</comment>
<evidence type="ECO:0000313" key="8">
    <source>
        <dbReference type="EMBL" id="PHJ21036.1"/>
    </source>
</evidence>
<dbReference type="EMBL" id="MIGC01002468">
    <property type="protein sequence ID" value="PHJ21036.1"/>
    <property type="molecule type" value="Genomic_DNA"/>
</dbReference>
<dbReference type="InterPro" id="IPR000403">
    <property type="entry name" value="PI3/4_kinase_cat_dom"/>
</dbReference>
<feature type="region of interest" description="Disordered" evidence="5">
    <location>
        <begin position="3315"/>
        <end position="3341"/>
    </location>
</feature>
<feature type="region of interest" description="Disordered" evidence="5">
    <location>
        <begin position="857"/>
        <end position="885"/>
    </location>
</feature>
<dbReference type="Gene3D" id="3.30.1010.10">
    <property type="entry name" value="Phosphatidylinositol 3-kinase Catalytic Subunit, Chain A, domain 4"/>
    <property type="match status" value="1"/>
</dbReference>
<feature type="region of interest" description="Disordered" evidence="5">
    <location>
        <begin position="168"/>
        <end position="280"/>
    </location>
</feature>
<keyword evidence="4" id="KW-0539">Nucleus</keyword>
<feature type="compositionally biased region" description="Polar residues" evidence="5">
    <location>
        <begin position="1"/>
        <end position="16"/>
    </location>
</feature>
<evidence type="ECO:0000256" key="2">
    <source>
        <dbReference type="ARBA" id="ARBA00022527"/>
    </source>
</evidence>
<evidence type="ECO:0000259" key="6">
    <source>
        <dbReference type="PROSITE" id="PS50290"/>
    </source>
</evidence>
<feature type="region of interest" description="Disordered" evidence="5">
    <location>
        <begin position="3747"/>
        <end position="3790"/>
    </location>
</feature>
<feature type="region of interest" description="Disordered" evidence="5">
    <location>
        <begin position="1"/>
        <end position="54"/>
    </location>
</feature>
<feature type="region of interest" description="Disordered" evidence="5">
    <location>
        <begin position="4508"/>
        <end position="4550"/>
    </location>
</feature>
<feature type="region of interest" description="Disordered" evidence="5">
    <location>
        <begin position="1763"/>
        <end position="1789"/>
    </location>
</feature>
<evidence type="ECO:0000259" key="7">
    <source>
        <dbReference type="PROSITE" id="PS51190"/>
    </source>
</evidence>
<evidence type="ECO:0000256" key="4">
    <source>
        <dbReference type="ARBA" id="ARBA00023242"/>
    </source>
</evidence>
<feature type="region of interest" description="Disordered" evidence="5">
    <location>
        <begin position="1936"/>
        <end position="1956"/>
    </location>
</feature>
<keyword evidence="2" id="KW-0808">Transferase</keyword>
<feature type="region of interest" description="Disordered" evidence="5">
    <location>
        <begin position="420"/>
        <end position="442"/>
    </location>
</feature>
<feature type="region of interest" description="Disordered" evidence="5">
    <location>
        <begin position="3262"/>
        <end position="3282"/>
    </location>
</feature>